<protein>
    <submittedName>
        <fullName evidence="2">Uncharacterized protein</fullName>
    </submittedName>
</protein>
<evidence type="ECO:0000313" key="3">
    <source>
        <dbReference type="Proteomes" id="UP000822688"/>
    </source>
</evidence>
<organism evidence="2 3">
    <name type="scientific">Ceratodon purpureus</name>
    <name type="common">Fire moss</name>
    <name type="synonym">Dicranum purpureum</name>
    <dbReference type="NCBI Taxonomy" id="3225"/>
    <lineage>
        <taxon>Eukaryota</taxon>
        <taxon>Viridiplantae</taxon>
        <taxon>Streptophyta</taxon>
        <taxon>Embryophyta</taxon>
        <taxon>Bryophyta</taxon>
        <taxon>Bryophytina</taxon>
        <taxon>Bryopsida</taxon>
        <taxon>Dicranidae</taxon>
        <taxon>Pseudoditrichales</taxon>
        <taxon>Ditrichaceae</taxon>
        <taxon>Ceratodon</taxon>
    </lineage>
</organism>
<name>A0A8T0G594_CERPU</name>
<reference evidence="2" key="1">
    <citation type="submission" date="2020-06" db="EMBL/GenBank/DDBJ databases">
        <title>WGS assembly of Ceratodon purpureus strain R40.</title>
        <authorList>
            <person name="Carey S.B."/>
            <person name="Jenkins J."/>
            <person name="Shu S."/>
            <person name="Lovell J.T."/>
            <person name="Sreedasyam A."/>
            <person name="Maumus F."/>
            <person name="Tiley G.P."/>
            <person name="Fernandez-Pozo N."/>
            <person name="Barry K."/>
            <person name="Chen C."/>
            <person name="Wang M."/>
            <person name="Lipzen A."/>
            <person name="Daum C."/>
            <person name="Saski C.A."/>
            <person name="Payton A.C."/>
            <person name="Mcbreen J.C."/>
            <person name="Conrad R.E."/>
            <person name="Kollar L.M."/>
            <person name="Olsson S."/>
            <person name="Huttunen S."/>
            <person name="Landis J.B."/>
            <person name="Wickett N.J."/>
            <person name="Johnson M.G."/>
            <person name="Rensing S.A."/>
            <person name="Grimwood J."/>
            <person name="Schmutz J."/>
            <person name="Mcdaniel S.F."/>
        </authorList>
    </citation>
    <scope>NUCLEOTIDE SEQUENCE</scope>
    <source>
        <strain evidence="2">R40</strain>
    </source>
</reference>
<dbReference type="EMBL" id="CM026433">
    <property type="protein sequence ID" value="KAG0554443.1"/>
    <property type="molecule type" value="Genomic_DNA"/>
</dbReference>
<comment type="caution">
    <text evidence="2">The sequence shown here is derived from an EMBL/GenBank/DDBJ whole genome shotgun (WGS) entry which is preliminary data.</text>
</comment>
<feature type="compositionally biased region" description="Pro residues" evidence="1">
    <location>
        <begin position="92"/>
        <end position="101"/>
    </location>
</feature>
<gene>
    <name evidence="2" type="ORF">KC19_12G092300</name>
</gene>
<proteinExistence type="predicted"/>
<keyword evidence="3" id="KW-1185">Reference proteome</keyword>
<accession>A0A8T0G594</accession>
<evidence type="ECO:0000313" key="2">
    <source>
        <dbReference type="EMBL" id="KAG0554443.1"/>
    </source>
</evidence>
<sequence length="101" mass="11520">MSGCRTWRVGRGSRASYGIFADLLELRSYRVNPAFRWMPCHLKPQRPIDKTLALGTMFHYCTLPRLISIEHRPVSRLGPPRSPSQFNFPRPTSSPPPAQSI</sequence>
<dbReference type="AlphaFoldDB" id="A0A8T0G594"/>
<dbReference type="Proteomes" id="UP000822688">
    <property type="component" value="Chromosome 12"/>
</dbReference>
<feature type="region of interest" description="Disordered" evidence="1">
    <location>
        <begin position="73"/>
        <end position="101"/>
    </location>
</feature>
<evidence type="ECO:0000256" key="1">
    <source>
        <dbReference type="SAM" id="MobiDB-lite"/>
    </source>
</evidence>